<keyword evidence="6 9" id="KW-0028">Amino-acid biosynthesis</keyword>
<feature type="binding site" evidence="8">
    <location>
        <begin position="71"/>
        <end position="74"/>
    </location>
    <ligand>
        <name>NADP(+)</name>
        <dbReference type="ChEBI" id="CHEBI:58349"/>
    </ligand>
</feature>
<comment type="similarity">
    <text evidence="1 6 9">Belongs to the pyrroline-5-carboxylate reductase family.</text>
</comment>
<comment type="catalytic activity">
    <reaction evidence="6 9">
        <text>L-proline + NADP(+) = (S)-1-pyrroline-5-carboxylate + NADPH + 2 H(+)</text>
        <dbReference type="Rhea" id="RHEA:14109"/>
        <dbReference type="ChEBI" id="CHEBI:15378"/>
        <dbReference type="ChEBI" id="CHEBI:17388"/>
        <dbReference type="ChEBI" id="CHEBI:57783"/>
        <dbReference type="ChEBI" id="CHEBI:58349"/>
        <dbReference type="ChEBI" id="CHEBI:60039"/>
        <dbReference type="EC" id="1.5.1.2"/>
    </reaction>
</comment>
<evidence type="ECO:0000256" key="6">
    <source>
        <dbReference type="HAMAP-Rule" id="MF_01925"/>
    </source>
</evidence>
<dbReference type="PANTHER" id="PTHR11645">
    <property type="entry name" value="PYRROLINE-5-CARBOXYLATE REDUCTASE"/>
    <property type="match status" value="1"/>
</dbReference>
<evidence type="ECO:0000256" key="5">
    <source>
        <dbReference type="ARBA" id="ARBA00058118"/>
    </source>
</evidence>
<dbReference type="InterPro" id="IPR008927">
    <property type="entry name" value="6-PGluconate_DH-like_C_sf"/>
</dbReference>
<dbReference type="FunFam" id="1.10.3730.10:FF:000001">
    <property type="entry name" value="Pyrroline-5-carboxylate reductase"/>
    <property type="match status" value="1"/>
</dbReference>
<comment type="subcellular location">
    <subcellularLocation>
        <location evidence="6">Cytoplasm</location>
    </subcellularLocation>
</comment>
<dbReference type="InterPro" id="IPR053790">
    <property type="entry name" value="P5CR-like_CS"/>
</dbReference>
<organism evidence="12 13">
    <name type="scientific">Aquibacillus koreensis</name>
    <dbReference type="NCBI Taxonomy" id="279446"/>
    <lineage>
        <taxon>Bacteria</taxon>
        <taxon>Bacillati</taxon>
        <taxon>Bacillota</taxon>
        <taxon>Bacilli</taxon>
        <taxon>Bacillales</taxon>
        <taxon>Bacillaceae</taxon>
        <taxon>Aquibacillus</taxon>
    </lineage>
</organism>
<evidence type="ECO:0000256" key="1">
    <source>
        <dbReference type="ARBA" id="ARBA00005525"/>
    </source>
</evidence>
<comment type="pathway">
    <text evidence="6 9">Amino-acid biosynthesis; L-proline biosynthesis; L-proline from L-glutamate 5-semialdehyde: step 1/1.</text>
</comment>
<evidence type="ECO:0000256" key="3">
    <source>
        <dbReference type="ARBA" id="ARBA00022857"/>
    </source>
</evidence>
<dbReference type="Proteomes" id="UP001145072">
    <property type="component" value="Unassembled WGS sequence"/>
</dbReference>
<keyword evidence="6" id="KW-0963">Cytoplasm</keyword>
<accession>A0A9X3WLT7</accession>
<keyword evidence="4 6" id="KW-0560">Oxidoreductase</keyword>
<dbReference type="GO" id="GO:0005737">
    <property type="term" value="C:cytoplasm"/>
    <property type="evidence" value="ECO:0007669"/>
    <property type="project" value="UniProtKB-SubCell"/>
</dbReference>
<evidence type="ECO:0000259" key="11">
    <source>
        <dbReference type="Pfam" id="PF14748"/>
    </source>
</evidence>
<dbReference type="Gene3D" id="1.10.3730.10">
    <property type="entry name" value="ProC C-terminal domain-like"/>
    <property type="match status" value="1"/>
</dbReference>
<dbReference type="RefSeq" id="WP_259869335.1">
    <property type="nucleotide sequence ID" value="NZ_JAMQJZ010000016.1"/>
</dbReference>
<evidence type="ECO:0000256" key="8">
    <source>
        <dbReference type="PIRSR" id="PIRSR000193-1"/>
    </source>
</evidence>
<comment type="caution">
    <text evidence="12">The sequence shown here is derived from an EMBL/GenBank/DDBJ whole genome shotgun (WGS) entry which is preliminary data.</text>
</comment>
<feature type="binding site" evidence="8">
    <location>
        <begin position="11"/>
        <end position="16"/>
    </location>
    <ligand>
        <name>NADP(+)</name>
        <dbReference type="ChEBI" id="CHEBI:58349"/>
    </ligand>
</feature>
<dbReference type="SUPFAM" id="SSF51735">
    <property type="entry name" value="NAD(P)-binding Rossmann-fold domains"/>
    <property type="match status" value="1"/>
</dbReference>
<gene>
    <name evidence="6 12" type="primary">proC</name>
    <name evidence="12" type="ORF">NC661_17290</name>
</gene>
<evidence type="ECO:0000256" key="4">
    <source>
        <dbReference type="ARBA" id="ARBA00023002"/>
    </source>
</evidence>
<dbReference type="AlphaFoldDB" id="A0A9X3WLT7"/>
<dbReference type="InterPro" id="IPR029036">
    <property type="entry name" value="P5CR_dimer"/>
</dbReference>
<dbReference type="PIRSF" id="PIRSF000193">
    <property type="entry name" value="Pyrrol-5-carb_rd"/>
    <property type="match status" value="1"/>
</dbReference>
<dbReference type="EMBL" id="JAMQJZ010000016">
    <property type="protein sequence ID" value="MDC3422117.1"/>
    <property type="molecule type" value="Genomic_DNA"/>
</dbReference>
<feature type="domain" description="Pyrroline-5-carboxylate reductase catalytic N-terminal" evidence="10">
    <location>
        <begin position="8"/>
        <end position="99"/>
    </location>
</feature>
<dbReference type="Pfam" id="PF03807">
    <property type="entry name" value="F420_oxidored"/>
    <property type="match status" value="1"/>
</dbReference>
<keyword evidence="3 6" id="KW-0521">NADP</keyword>
<evidence type="ECO:0000256" key="7">
    <source>
        <dbReference type="NCBIfam" id="TIGR00112"/>
    </source>
</evidence>
<evidence type="ECO:0000256" key="9">
    <source>
        <dbReference type="RuleBase" id="RU003903"/>
    </source>
</evidence>
<dbReference type="NCBIfam" id="TIGR00112">
    <property type="entry name" value="proC"/>
    <property type="match status" value="1"/>
</dbReference>
<sequence>MISNKKQVLFLGAGRMAQAIISGLINDSSFHIMVTNNGDEKRLRYVQDTFNVEVIESWREEMESTDIIVLALPPEGHDSILKELAEFVDQQLIITVAAGIGPAYLEERLPNGTPVAWVMPNTAAQVGKSTTLFANGSYMTAEHETWLQAMLQQVGTYEQVTEQQVHHLTPITGSAPAFVYKMAESLIRSAEESGITEQQAQNLVSSMLEGAAAMLQTGQKPSYLTDQVATPGGVTAAGLEVLDESGLDQMLQRAIAACHERAKH</sequence>
<feature type="domain" description="Pyrroline-5-carboxylate reductase dimerisation" evidence="11">
    <location>
        <begin position="162"/>
        <end position="263"/>
    </location>
</feature>
<dbReference type="SUPFAM" id="SSF48179">
    <property type="entry name" value="6-phosphogluconate dehydrogenase C-terminal domain-like"/>
    <property type="match status" value="1"/>
</dbReference>
<dbReference type="PROSITE" id="PS00521">
    <property type="entry name" value="P5CR"/>
    <property type="match status" value="1"/>
</dbReference>
<evidence type="ECO:0000259" key="10">
    <source>
        <dbReference type="Pfam" id="PF03807"/>
    </source>
</evidence>
<dbReference type="EC" id="1.5.1.2" evidence="6 7"/>
<comment type="catalytic activity">
    <reaction evidence="6">
        <text>L-proline + NAD(+) = (S)-1-pyrroline-5-carboxylate + NADH + 2 H(+)</text>
        <dbReference type="Rhea" id="RHEA:14105"/>
        <dbReference type="ChEBI" id="CHEBI:15378"/>
        <dbReference type="ChEBI" id="CHEBI:17388"/>
        <dbReference type="ChEBI" id="CHEBI:57540"/>
        <dbReference type="ChEBI" id="CHEBI:57945"/>
        <dbReference type="ChEBI" id="CHEBI:60039"/>
        <dbReference type="EC" id="1.5.1.2"/>
    </reaction>
</comment>
<dbReference type="Gene3D" id="3.40.50.720">
    <property type="entry name" value="NAD(P)-binding Rossmann-like Domain"/>
    <property type="match status" value="1"/>
</dbReference>
<dbReference type="GO" id="GO:0055129">
    <property type="term" value="P:L-proline biosynthetic process"/>
    <property type="evidence" value="ECO:0007669"/>
    <property type="project" value="UniProtKB-UniRule"/>
</dbReference>
<evidence type="ECO:0000313" key="13">
    <source>
        <dbReference type="Proteomes" id="UP001145072"/>
    </source>
</evidence>
<keyword evidence="13" id="KW-1185">Reference proteome</keyword>
<dbReference type="PANTHER" id="PTHR11645:SF49">
    <property type="entry name" value="PYRROLINE-5-CARBOXYLATE REDUCTASE 1"/>
    <property type="match status" value="1"/>
</dbReference>
<dbReference type="InterPro" id="IPR036291">
    <property type="entry name" value="NAD(P)-bd_dom_sf"/>
</dbReference>
<reference evidence="12" key="1">
    <citation type="submission" date="2022-06" db="EMBL/GenBank/DDBJ databases">
        <title>Aquibacillus sp. a new bacterium isolated from soil saline samples.</title>
        <authorList>
            <person name="Galisteo C."/>
            <person name="De La Haba R."/>
            <person name="Sanchez-Porro C."/>
            <person name="Ventosa A."/>
        </authorList>
    </citation>
    <scope>NUCLEOTIDE SEQUENCE</scope>
    <source>
        <strain evidence="12">JCM 12387</strain>
    </source>
</reference>
<dbReference type="InterPro" id="IPR028939">
    <property type="entry name" value="P5C_Rdtase_cat_N"/>
</dbReference>
<evidence type="ECO:0000313" key="12">
    <source>
        <dbReference type="EMBL" id="MDC3422117.1"/>
    </source>
</evidence>
<protein>
    <recommendedName>
        <fullName evidence="6 7">Pyrroline-5-carboxylate reductase</fullName>
        <shortName evidence="6">P5C reductase</shortName>
        <shortName evidence="6">P5CR</shortName>
        <ecNumber evidence="6 7">1.5.1.2</ecNumber>
    </recommendedName>
    <alternativeName>
        <fullName evidence="6">PCA reductase</fullName>
    </alternativeName>
</protein>
<dbReference type="InterPro" id="IPR000304">
    <property type="entry name" value="Pyrroline-COOH_reductase"/>
</dbReference>
<dbReference type="HAMAP" id="MF_01925">
    <property type="entry name" value="P5C_reductase"/>
    <property type="match status" value="1"/>
</dbReference>
<evidence type="ECO:0000256" key="2">
    <source>
        <dbReference type="ARBA" id="ARBA00022650"/>
    </source>
</evidence>
<name>A0A9X3WLT7_9BACI</name>
<comment type="function">
    <text evidence="5 6">Catalyzes the reduction of 1-pyrroline-5-carboxylate (PCA) to L-proline.</text>
</comment>
<keyword evidence="2 6" id="KW-0641">Proline biosynthesis</keyword>
<dbReference type="Pfam" id="PF14748">
    <property type="entry name" value="P5CR_dimer"/>
    <property type="match status" value="1"/>
</dbReference>
<proteinExistence type="inferred from homology"/>
<dbReference type="GO" id="GO:0004735">
    <property type="term" value="F:pyrroline-5-carboxylate reductase activity"/>
    <property type="evidence" value="ECO:0007669"/>
    <property type="project" value="UniProtKB-UniRule"/>
</dbReference>